<dbReference type="AlphaFoldDB" id="A0A5B0VLC5"/>
<dbReference type="SMART" id="SM00987">
    <property type="entry name" value="UreE_C"/>
    <property type="match status" value="1"/>
</dbReference>
<dbReference type="CDD" id="cd10033">
    <property type="entry name" value="UDG_like"/>
    <property type="match status" value="1"/>
</dbReference>
<keyword evidence="3" id="KW-1185">Reference proteome</keyword>
<proteinExistence type="predicted"/>
<dbReference type="Proteomes" id="UP000323161">
    <property type="component" value="Unassembled WGS sequence"/>
</dbReference>
<dbReference type="EMBL" id="VTUU01000002">
    <property type="protein sequence ID" value="KAA1174915.1"/>
    <property type="molecule type" value="Genomic_DNA"/>
</dbReference>
<name>A0A5B0VLC5_9GAMM</name>
<protein>
    <submittedName>
        <fullName evidence="2">Uracil-DNA glycosylase family protein</fullName>
    </submittedName>
</protein>
<accession>A0A5B0VLC5</accession>
<dbReference type="PANTHER" id="PTHR42160">
    <property type="entry name" value="URACIL-DNA GLYCOSYLASE SUPERFAMILY PROTEIN"/>
    <property type="match status" value="1"/>
</dbReference>
<dbReference type="Gene3D" id="3.40.470.10">
    <property type="entry name" value="Uracil-DNA glycosylase-like domain"/>
    <property type="match status" value="1"/>
</dbReference>
<dbReference type="Pfam" id="PF03167">
    <property type="entry name" value="UDG"/>
    <property type="match status" value="1"/>
</dbReference>
<reference evidence="2 3" key="1">
    <citation type="submission" date="2019-08" db="EMBL/GenBank/DDBJ databases">
        <title>Marinobacter ZYF650 sp. nov., a marine bacterium isolated from seawater of the Mariana trench.</title>
        <authorList>
            <person name="Ahmad W."/>
        </authorList>
    </citation>
    <scope>NUCLEOTIDE SEQUENCE [LARGE SCALE GENOMIC DNA]</scope>
    <source>
        <strain evidence="2 3">ZYF650</strain>
    </source>
</reference>
<organism evidence="2 3">
    <name type="scientific">Marinobacter salinexigens</name>
    <dbReference type="NCBI Taxonomy" id="2919747"/>
    <lineage>
        <taxon>Bacteria</taxon>
        <taxon>Pseudomonadati</taxon>
        <taxon>Pseudomonadota</taxon>
        <taxon>Gammaproteobacteria</taxon>
        <taxon>Pseudomonadales</taxon>
        <taxon>Marinobacteraceae</taxon>
        <taxon>Marinobacter</taxon>
    </lineage>
</organism>
<evidence type="ECO:0000313" key="2">
    <source>
        <dbReference type="EMBL" id="KAA1174915.1"/>
    </source>
</evidence>
<dbReference type="InterPro" id="IPR047124">
    <property type="entry name" value="HI_0220.2"/>
</dbReference>
<feature type="domain" description="Uracil-DNA glycosylase-like" evidence="1">
    <location>
        <begin position="34"/>
        <end position="190"/>
    </location>
</feature>
<comment type="caution">
    <text evidence="2">The sequence shown here is derived from an EMBL/GenBank/DDBJ whole genome shotgun (WGS) entry which is preliminary data.</text>
</comment>
<dbReference type="SMART" id="SM00986">
    <property type="entry name" value="UDG"/>
    <property type="match status" value="1"/>
</dbReference>
<dbReference type="SUPFAM" id="SSF52141">
    <property type="entry name" value="Uracil-DNA glycosylase-like"/>
    <property type="match status" value="1"/>
</dbReference>
<dbReference type="RefSeq" id="WP_149599336.1">
    <property type="nucleotide sequence ID" value="NZ_VTUU01000002.1"/>
</dbReference>
<dbReference type="PANTHER" id="PTHR42160:SF1">
    <property type="entry name" value="URACIL-DNA GLYCOSYLASE SUPERFAMILY PROTEIN"/>
    <property type="match status" value="1"/>
</dbReference>
<evidence type="ECO:0000259" key="1">
    <source>
        <dbReference type="SMART" id="SM00986"/>
    </source>
</evidence>
<evidence type="ECO:0000313" key="3">
    <source>
        <dbReference type="Proteomes" id="UP000323161"/>
    </source>
</evidence>
<sequence>MNSELADLPFDALIRKVRACTLCAGALDHEPRPVIQLSESSRILVVGQAPGRRVHETGLPFNDPSGDRLRQWMGITRDTFYDEQKLAILPMGFCYPGTGKSGDLPPRPECAPAWRMALLDRLKNIELTLVIGQYAHAWHLPEPSGSVTENVKRWREFWPSVVPLPHPSPRNNRWLRTNPWFESDVVPALQQVVRDTLAG</sequence>
<dbReference type="InterPro" id="IPR005122">
    <property type="entry name" value="Uracil-DNA_glycosylase-like"/>
</dbReference>
<gene>
    <name evidence="2" type="ORF">FWJ25_05940</name>
</gene>
<dbReference type="InterPro" id="IPR036895">
    <property type="entry name" value="Uracil-DNA_glycosylase-like_sf"/>
</dbReference>